<sequence length="83" mass="9488">MRVEELNKAHGLNECFVRPAAAHGARRDTTALGDAIRSLPARYKIETHPACRIRKTTEINDTLRNMDSRLRASELFVLQLMRL</sequence>
<dbReference type="Proteomes" id="UP000299102">
    <property type="component" value="Unassembled WGS sequence"/>
</dbReference>
<gene>
    <name evidence="1" type="ORF">EVAR_59099_1</name>
</gene>
<name>A0A4C1Z044_EUMVA</name>
<accession>A0A4C1Z044</accession>
<protein>
    <submittedName>
        <fullName evidence="1">Uncharacterized protein</fullName>
    </submittedName>
</protein>
<evidence type="ECO:0000313" key="2">
    <source>
        <dbReference type="Proteomes" id="UP000299102"/>
    </source>
</evidence>
<comment type="caution">
    <text evidence="1">The sequence shown here is derived from an EMBL/GenBank/DDBJ whole genome shotgun (WGS) entry which is preliminary data.</text>
</comment>
<keyword evidence="2" id="KW-1185">Reference proteome</keyword>
<organism evidence="1 2">
    <name type="scientific">Eumeta variegata</name>
    <name type="common">Bagworm moth</name>
    <name type="synonym">Eumeta japonica</name>
    <dbReference type="NCBI Taxonomy" id="151549"/>
    <lineage>
        <taxon>Eukaryota</taxon>
        <taxon>Metazoa</taxon>
        <taxon>Ecdysozoa</taxon>
        <taxon>Arthropoda</taxon>
        <taxon>Hexapoda</taxon>
        <taxon>Insecta</taxon>
        <taxon>Pterygota</taxon>
        <taxon>Neoptera</taxon>
        <taxon>Endopterygota</taxon>
        <taxon>Lepidoptera</taxon>
        <taxon>Glossata</taxon>
        <taxon>Ditrysia</taxon>
        <taxon>Tineoidea</taxon>
        <taxon>Psychidae</taxon>
        <taxon>Oiketicinae</taxon>
        <taxon>Eumeta</taxon>
    </lineage>
</organism>
<reference evidence="1 2" key="1">
    <citation type="journal article" date="2019" name="Commun. Biol.">
        <title>The bagworm genome reveals a unique fibroin gene that provides high tensile strength.</title>
        <authorList>
            <person name="Kono N."/>
            <person name="Nakamura H."/>
            <person name="Ohtoshi R."/>
            <person name="Tomita M."/>
            <person name="Numata K."/>
            <person name="Arakawa K."/>
        </authorList>
    </citation>
    <scope>NUCLEOTIDE SEQUENCE [LARGE SCALE GENOMIC DNA]</scope>
</reference>
<dbReference type="EMBL" id="BGZK01001462">
    <property type="protein sequence ID" value="GBP80424.1"/>
    <property type="molecule type" value="Genomic_DNA"/>
</dbReference>
<dbReference type="AlphaFoldDB" id="A0A4C1Z044"/>
<evidence type="ECO:0000313" key="1">
    <source>
        <dbReference type="EMBL" id="GBP80424.1"/>
    </source>
</evidence>
<proteinExistence type="predicted"/>